<keyword evidence="2" id="KW-0378">Hydrolase</keyword>
<dbReference type="InterPro" id="IPR001279">
    <property type="entry name" value="Metallo-B-lactamas"/>
</dbReference>
<reference evidence="2 3" key="1">
    <citation type="submission" date="2019-03" db="EMBL/GenBank/DDBJ databases">
        <title>Primorskyibacter sp. SS33 isolated from sediments.</title>
        <authorList>
            <person name="Xunke S."/>
        </authorList>
    </citation>
    <scope>NUCLEOTIDE SEQUENCE [LARGE SCALE GENOMIC DNA]</scope>
    <source>
        <strain evidence="2 3">SS33</strain>
    </source>
</reference>
<dbReference type="SUPFAM" id="SSF56281">
    <property type="entry name" value="Metallo-hydrolase/oxidoreductase"/>
    <property type="match status" value="1"/>
</dbReference>
<dbReference type="RefSeq" id="WP_133396222.1">
    <property type="nucleotide sequence ID" value="NZ_SNAA01000005.1"/>
</dbReference>
<dbReference type="Gene3D" id="3.60.15.10">
    <property type="entry name" value="Ribonuclease Z/Hydroxyacylglutathione hydrolase-like"/>
    <property type="match status" value="1"/>
</dbReference>
<keyword evidence="3" id="KW-1185">Reference proteome</keyword>
<name>A0A4V3BA04_9RHOB</name>
<dbReference type="CDD" id="cd16279">
    <property type="entry name" value="metallo-hydrolase-like_MBL-fold"/>
    <property type="match status" value="1"/>
</dbReference>
<dbReference type="OrthoDB" id="9781189at2"/>
<dbReference type="InterPro" id="IPR036866">
    <property type="entry name" value="RibonucZ/Hydroxyglut_hydro"/>
</dbReference>
<protein>
    <submittedName>
        <fullName evidence="2">MBL fold metallo-hydrolase</fullName>
    </submittedName>
</protein>
<dbReference type="EMBL" id="SNAA01000005">
    <property type="protein sequence ID" value="TDL81279.1"/>
    <property type="molecule type" value="Genomic_DNA"/>
</dbReference>
<evidence type="ECO:0000313" key="3">
    <source>
        <dbReference type="Proteomes" id="UP000295701"/>
    </source>
</evidence>
<comment type="caution">
    <text evidence="2">The sequence shown here is derived from an EMBL/GenBank/DDBJ whole genome shotgun (WGS) entry which is preliminary data.</text>
</comment>
<evidence type="ECO:0000259" key="1">
    <source>
        <dbReference type="Pfam" id="PF12706"/>
    </source>
</evidence>
<feature type="domain" description="Metallo-beta-lactamase" evidence="1">
    <location>
        <begin position="53"/>
        <end position="234"/>
    </location>
</feature>
<dbReference type="Proteomes" id="UP000295701">
    <property type="component" value="Unassembled WGS sequence"/>
</dbReference>
<accession>A0A4V3BA04</accession>
<organism evidence="2 3">
    <name type="scientific">Palleronia sediminis</name>
    <dbReference type="NCBI Taxonomy" id="2547833"/>
    <lineage>
        <taxon>Bacteria</taxon>
        <taxon>Pseudomonadati</taxon>
        <taxon>Pseudomonadota</taxon>
        <taxon>Alphaproteobacteria</taxon>
        <taxon>Rhodobacterales</taxon>
        <taxon>Roseobacteraceae</taxon>
        <taxon>Palleronia</taxon>
    </lineage>
</organism>
<dbReference type="AlphaFoldDB" id="A0A4V3BA04"/>
<dbReference type="PANTHER" id="PTHR42663:SF6">
    <property type="entry name" value="HYDROLASE C777.06C-RELATED"/>
    <property type="match status" value="1"/>
</dbReference>
<sequence>MTGLRFTILGCGSSGGVPRIGGDWGACDPSDARNRRRRCSMLVERIAPDGGITRVLIDASPDLREQLLSAGVGELDAVVFTHSHADHCHGLDDLRMIVIAMRRILPVWADEATARALLHRFDYAFETPPGSDYPPILSMNRIDGPVRVTGAGGEIRLDPFSVGHGSIDALGFRVGGLAYLPDVGRMTEAAWDAVDGLDIWVVDALRRRPHPSHSHLAQTLEWIARAAPRRAVLTNMHNDLDYATVAAETPDHVAPAFDGMVLTLPAPPDTPA</sequence>
<dbReference type="GO" id="GO:0016787">
    <property type="term" value="F:hydrolase activity"/>
    <property type="evidence" value="ECO:0007669"/>
    <property type="project" value="UniProtKB-KW"/>
</dbReference>
<dbReference type="PANTHER" id="PTHR42663">
    <property type="entry name" value="HYDROLASE C777.06C-RELATED-RELATED"/>
    <property type="match status" value="1"/>
</dbReference>
<evidence type="ECO:0000313" key="2">
    <source>
        <dbReference type="EMBL" id="TDL81279.1"/>
    </source>
</evidence>
<dbReference type="Pfam" id="PF12706">
    <property type="entry name" value="Lactamase_B_2"/>
    <property type="match status" value="1"/>
</dbReference>
<proteinExistence type="predicted"/>
<gene>
    <name evidence="2" type="ORF">E2L08_06300</name>
</gene>